<protein>
    <recommendedName>
        <fullName evidence="3">Peptidase C1A papain</fullName>
    </recommendedName>
</protein>
<reference evidence="1 2" key="1">
    <citation type="journal article" date="2024" name="Chem. Sci.">
        <title>Discovery of megapolipeptins by genome mining of a Burkholderiales bacteria collection.</title>
        <authorList>
            <person name="Paulo B.S."/>
            <person name="Recchia M.J.J."/>
            <person name="Lee S."/>
            <person name="Fergusson C.H."/>
            <person name="Romanowski S.B."/>
            <person name="Hernandez A."/>
            <person name="Krull N."/>
            <person name="Liu D.Y."/>
            <person name="Cavanagh H."/>
            <person name="Bos A."/>
            <person name="Gray C.A."/>
            <person name="Murphy B.T."/>
            <person name="Linington R.G."/>
            <person name="Eustaquio A.S."/>
        </authorList>
    </citation>
    <scope>NUCLEOTIDE SEQUENCE [LARGE SCALE GENOMIC DNA]</scope>
    <source>
        <strain evidence="1 2">RL17-351-BIE-A</strain>
    </source>
</reference>
<evidence type="ECO:0000313" key="2">
    <source>
        <dbReference type="Proteomes" id="UP001629274"/>
    </source>
</evidence>
<dbReference type="InterPro" id="IPR000169">
    <property type="entry name" value="Pept_cys_AS"/>
</dbReference>
<dbReference type="Pfam" id="PF17660">
    <property type="entry name" value="BTRD1"/>
    <property type="match status" value="5"/>
</dbReference>
<gene>
    <name evidence="1" type="ORF">PQR03_13695</name>
</gene>
<accession>A0ABW9BGQ0</accession>
<dbReference type="SUPFAM" id="SSF54001">
    <property type="entry name" value="Cysteine proteinases"/>
    <property type="match status" value="1"/>
</dbReference>
<keyword evidence="2" id="KW-1185">Reference proteome</keyword>
<sequence length="670" mass="72864">MADAIAQSGHATFRLPHFTPVMLDPTEHRTAIETALELAERAGLISRHGPTPMLLGTTRPRSWSLAADQTPFKNQSDRGTCWAFAGASALEAAYHRRFGLTLDLSEEYVFHMGKAFALNRATTGLPAQPVENNSSLTGFQGSGDIAQKLSENAVPDETVAPYLTSQGALTGILPTLGYAGVGALVSQEDFDALEFCEQHVPLIARVNCRYRATGFASIGGTPSIEALENVILSNHEVICDVQHLTAPAGGHVLTLIGFDSDRKVFTAKNHWGENAFIEIAYQSDPNWQILSGWYITDVIDPTFVQNQACWLGNWHVKTANGDFRLLLRRSEDFAAPGQPTRLGHAYLADGRHDVNGHFSANGQRLTAFIASGTGATMPGTETGTKLEADLDFADVYEQFGTMNGPVELSRFNTRFAALFVPDGGETWQARHGIDAAAYQNLFDTLPGQGFRPAFLGAYSEGRGTRFNAVWLKRDGPLWVARHGLTAAAYQVAFDQFVADGFHPVVVSGYAENGEDRYAALFEQGSAPEWHARHGLLPNDYQSTFDALSAAGFVPVQVCGYRVNVGLRFAAIWQKLPGIEFIGRHNLTASQYQTAFDDALARGFRLVCVNGYSNSGIANYAAIWHRGGQSVAWQARHGVDAAGYQRIFDELATRGMRPAVVSGYGDGFYPA</sequence>
<dbReference type="RefSeq" id="WP_408259428.1">
    <property type="nucleotide sequence ID" value="NZ_JAQQCK010000002.1"/>
</dbReference>
<evidence type="ECO:0000313" key="1">
    <source>
        <dbReference type="EMBL" id="MFM0239187.1"/>
    </source>
</evidence>
<dbReference type="EMBL" id="JAQQDR010000004">
    <property type="protein sequence ID" value="MFM0239187.1"/>
    <property type="molecule type" value="Genomic_DNA"/>
</dbReference>
<organism evidence="1 2">
    <name type="scientific">Paraburkholderia phytofirmans</name>
    <dbReference type="NCBI Taxonomy" id="261302"/>
    <lineage>
        <taxon>Bacteria</taxon>
        <taxon>Pseudomonadati</taxon>
        <taxon>Pseudomonadota</taxon>
        <taxon>Betaproteobacteria</taxon>
        <taxon>Burkholderiales</taxon>
        <taxon>Burkholderiaceae</taxon>
        <taxon>Paraburkholderia</taxon>
    </lineage>
</organism>
<comment type="caution">
    <text evidence="1">The sequence shown here is derived from an EMBL/GenBank/DDBJ whole genome shotgun (WGS) entry which is preliminary data.</text>
</comment>
<dbReference type="InterPro" id="IPR049511">
    <property type="entry name" value="PGH-like_rpt"/>
</dbReference>
<name>A0ABW9BGQ0_9BURK</name>
<proteinExistence type="predicted"/>
<dbReference type="Proteomes" id="UP001629274">
    <property type="component" value="Unassembled WGS sequence"/>
</dbReference>
<dbReference type="PROSITE" id="PS00139">
    <property type="entry name" value="THIOL_PROTEASE_CYS"/>
    <property type="match status" value="1"/>
</dbReference>
<evidence type="ECO:0008006" key="3">
    <source>
        <dbReference type="Google" id="ProtNLM"/>
    </source>
</evidence>
<dbReference type="InterPro" id="IPR038765">
    <property type="entry name" value="Papain-like_cys_pep_sf"/>
</dbReference>
<dbReference type="Gene3D" id="3.90.70.10">
    <property type="entry name" value="Cysteine proteinases"/>
    <property type="match status" value="1"/>
</dbReference>